<feature type="transmembrane region" description="Helical" evidence="1">
    <location>
        <begin position="21"/>
        <end position="45"/>
    </location>
</feature>
<sequence length="320" mass="33221">MATSVEHIGASSSAGATARGVLAGAGAGALWGLVFLAPELAAGFGPLQLSIGRYLCYGAASVALIAPRLRAVLAALKRREWLSLAWLALTGNIVYYIFLAAAVQSGGAALTSLVMGFLPVLVTVIGSRDHGAVPLTRLLPSLLLCVAGGVCIGWQALAAPSSAATADRLLGLGYAVCALASWTTFAVANVRCLFRTRLSVHEWNLLTGLLTGGLAMLLVPISVFMDDWSRPAAEWLVLAGTSTGVALLASILGNALWNRASRLLPLTLVGQMILFETLFALLYAFAWEGRLPTALEVGAFGLITAGVVSCLSAHRRPSPV</sequence>
<name>A0ABY1Q192_9SPHN</name>
<keyword evidence="4" id="KW-1185">Reference proteome</keyword>
<proteinExistence type="predicted"/>
<feature type="transmembrane region" description="Helical" evidence="1">
    <location>
        <begin position="169"/>
        <end position="191"/>
    </location>
</feature>
<feature type="transmembrane region" description="Helical" evidence="1">
    <location>
        <begin position="235"/>
        <end position="256"/>
    </location>
</feature>
<feature type="transmembrane region" description="Helical" evidence="1">
    <location>
        <begin position="81"/>
        <end position="102"/>
    </location>
</feature>
<feature type="transmembrane region" description="Helical" evidence="1">
    <location>
        <begin position="51"/>
        <end position="69"/>
    </location>
</feature>
<dbReference type="SUPFAM" id="SSF103481">
    <property type="entry name" value="Multidrug resistance efflux transporter EmrE"/>
    <property type="match status" value="2"/>
</dbReference>
<dbReference type="InterPro" id="IPR037185">
    <property type="entry name" value="EmrE-like"/>
</dbReference>
<feature type="transmembrane region" description="Helical" evidence="1">
    <location>
        <begin position="138"/>
        <end position="157"/>
    </location>
</feature>
<feature type="transmembrane region" description="Helical" evidence="1">
    <location>
        <begin position="108"/>
        <end position="126"/>
    </location>
</feature>
<reference evidence="3 4" key="1">
    <citation type="submission" date="2017-05" db="EMBL/GenBank/DDBJ databases">
        <authorList>
            <person name="Varghese N."/>
            <person name="Submissions S."/>
        </authorList>
    </citation>
    <scope>NUCLEOTIDE SEQUENCE [LARGE SCALE GENOMIC DNA]</scope>
    <source>
        <strain evidence="3 4">SM16</strain>
    </source>
</reference>
<feature type="domain" description="EamA" evidence="2">
    <location>
        <begin position="19"/>
        <end position="148"/>
    </location>
</feature>
<protein>
    <submittedName>
        <fullName evidence="3">EamA-like transporter family protein</fullName>
    </submittedName>
</protein>
<accession>A0ABY1Q192</accession>
<keyword evidence="1" id="KW-1133">Transmembrane helix</keyword>
<evidence type="ECO:0000313" key="4">
    <source>
        <dbReference type="Proteomes" id="UP001157910"/>
    </source>
</evidence>
<dbReference type="InterPro" id="IPR000620">
    <property type="entry name" value="EamA_dom"/>
</dbReference>
<dbReference type="EMBL" id="FXUI01000001">
    <property type="protein sequence ID" value="SMP53270.1"/>
    <property type="molecule type" value="Genomic_DNA"/>
</dbReference>
<evidence type="ECO:0000313" key="3">
    <source>
        <dbReference type="EMBL" id="SMP53270.1"/>
    </source>
</evidence>
<evidence type="ECO:0000259" key="2">
    <source>
        <dbReference type="Pfam" id="PF00892"/>
    </source>
</evidence>
<feature type="transmembrane region" description="Helical" evidence="1">
    <location>
        <begin position="297"/>
        <end position="314"/>
    </location>
</feature>
<organism evidence="3 4">
    <name type="scientific">Novosphingobium panipatense</name>
    <dbReference type="NCBI Taxonomy" id="428991"/>
    <lineage>
        <taxon>Bacteria</taxon>
        <taxon>Pseudomonadati</taxon>
        <taxon>Pseudomonadota</taxon>
        <taxon>Alphaproteobacteria</taxon>
        <taxon>Sphingomonadales</taxon>
        <taxon>Sphingomonadaceae</taxon>
        <taxon>Novosphingobium</taxon>
    </lineage>
</organism>
<comment type="caution">
    <text evidence="3">The sequence shown here is derived from an EMBL/GenBank/DDBJ whole genome shotgun (WGS) entry which is preliminary data.</text>
</comment>
<dbReference type="Pfam" id="PF00892">
    <property type="entry name" value="EamA"/>
    <property type="match status" value="1"/>
</dbReference>
<dbReference type="RefSeq" id="WP_283404976.1">
    <property type="nucleotide sequence ID" value="NZ_FXUI01000001.1"/>
</dbReference>
<keyword evidence="1" id="KW-0812">Transmembrane</keyword>
<feature type="transmembrane region" description="Helical" evidence="1">
    <location>
        <begin position="203"/>
        <end position="223"/>
    </location>
</feature>
<keyword evidence="1" id="KW-0472">Membrane</keyword>
<dbReference type="Proteomes" id="UP001157910">
    <property type="component" value="Unassembled WGS sequence"/>
</dbReference>
<feature type="transmembrane region" description="Helical" evidence="1">
    <location>
        <begin position="263"/>
        <end position="285"/>
    </location>
</feature>
<evidence type="ECO:0000256" key="1">
    <source>
        <dbReference type="SAM" id="Phobius"/>
    </source>
</evidence>
<gene>
    <name evidence="3" type="ORF">SAMN06296065_101395</name>
</gene>